<evidence type="ECO:0000256" key="9">
    <source>
        <dbReference type="ARBA" id="ARBA00022801"/>
    </source>
</evidence>
<dbReference type="InterPro" id="IPR046758">
    <property type="entry name" value="Sey1/RHD3-like_3HB"/>
</dbReference>
<dbReference type="SUPFAM" id="SSF54768">
    <property type="entry name" value="dsRNA-binding domain-like"/>
    <property type="match status" value="4"/>
</dbReference>
<keyword evidence="11" id="KW-0460">Magnesium</keyword>
<dbReference type="Pfam" id="PF14709">
    <property type="entry name" value="DND1_DSRM"/>
    <property type="match status" value="2"/>
</dbReference>
<keyword evidence="16 17" id="KW-0472">Membrane</keyword>
<keyword evidence="12 18" id="KW-0694">RNA-binding</keyword>
<keyword evidence="8" id="KW-0255">Endonuclease</keyword>
<feature type="topological domain" description="Cytoplasmic" evidence="17">
    <location>
        <begin position="1701"/>
        <end position="1806"/>
    </location>
</feature>
<name>A0A8S2B1U6_ARAAE</name>
<evidence type="ECO:0000259" key="20">
    <source>
        <dbReference type="PROSITE" id="PS50137"/>
    </source>
</evidence>
<dbReference type="FunFam" id="3.40.50.300:FF:002271">
    <property type="entry name" value="Protein ROOT HAIR DEFECTIVE 3 homolog"/>
    <property type="match status" value="1"/>
</dbReference>
<dbReference type="GO" id="GO:0006396">
    <property type="term" value="P:RNA processing"/>
    <property type="evidence" value="ECO:0007669"/>
    <property type="project" value="InterPro"/>
</dbReference>
<protein>
    <recommendedName>
        <fullName evidence="17">Protein ROOT HAIR DEFECTIVE 3 homolog</fullName>
        <ecNumber evidence="17">3.6.5.-</ecNumber>
    </recommendedName>
    <alternativeName>
        <fullName evidence="17">Protein SEY1 homolog</fullName>
    </alternativeName>
</protein>
<evidence type="ECO:0000256" key="12">
    <source>
        <dbReference type="ARBA" id="ARBA00022884"/>
    </source>
</evidence>
<feature type="domain" description="RNase III" evidence="21">
    <location>
        <begin position="4"/>
        <end position="142"/>
    </location>
</feature>
<comment type="cofactor">
    <cofactor evidence="1">
        <name>Mn(2+)</name>
        <dbReference type="ChEBI" id="CHEBI:29035"/>
    </cofactor>
</comment>
<dbReference type="SUPFAM" id="SSF52540">
    <property type="entry name" value="P-loop containing nucleoside triphosphate hydrolases"/>
    <property type="match status" value="1"/>
</dbReference>
<dbReference type="CDD" id="cd01851">
    <property type="entry name" value="GBP"/>
    <property type="match status" value="1"/>
</dbReference>
<feature type="domain" description="DRBM" evidence="20">
    <location>
        <begin position="354"/>
        <end position="429"/>
    </location>
</feature>
<evidence type="ECO:0000256" key="5">
    <source>
        <dbReference type="ARBA" id="ARBA00022723"/>
    </source>
</evidence>
<gene>
    <name evidence="23" type="ORF">AARE701A_LOCUS20514</name>
</gene>
<feature type="domain" description="RNase III" evidence="21">
    <location>
        <begin position="458"/>
        <end position="594"/>
    </location>
</feature>
<dbReference type="InterPro" id="IPR036389">
    <property type="entry name" value="RNase_III_sf"/>
</dbReference>
<dbReference type="GO" id="GO:0003723">
    <property type="term" value="F:RNA binding"/>
    <property type="evidence" value="ECO:0007669"/>
    <property type="project" value="UniProtKB-UniRule"/>
</dbReference>
<dbReference type="Pfam" id="PF00035">
    <property type="entry name" value="dsrm"/>
    <property type="match status" value="2"/>
</dbReference>
<organism evidence="23 24">
    <name type="scientific">Arabidopsis arenosa</name>
    <name type="common">Sand rock-cress</name>
    <name type="synonym">Cardaminopsis arenosa</name>
    <dbReference type="NCBI Taxonomy" id="38785"/>
    <lineage>
        <taxon>Eukaryota</taxon>
        <taxon>Viridiplantae</taxon>
        <taxon>Streptophyta</taxon>
        <taxon>Embryophyta</taxon>
        <taxon>Tracheophyta</taxon>
        <taxon>Spermatophyta</taxon>
        <taxon>Magnoliopsida</taxon>
        <taxon>eudicotyledons</taxon>
        <taxon>Gunneridae</taxon>
        <taxon>Pentapetalae</taxon>
        <taxon>rosids</taxon>
        <taxon>malvids</taxon>
        <taxon>Brassicales</taxon>
        <taxon>Brassicaceae</taxon>
        <taxon>Camelineae</taxon>
        <taxon>Arabidopsis</taxon>
    </lineage>
</organism>
<dbReference type="GO" id="GO:0016320">
    <property type="term" value="P:endoplasmic reticulum membrane fusion"/>
    <property type="evidence" value="ECO:0007669"/>
    <property type="project" value="TreeGrafter"/>
</dbReference>
<feature type="topological domain" description="Lumenal" evidence="17">
    <location>
        <begin position="1677"/>
        <end position="1679"/>
    </location>
</feature>
<dbReference type="InterPro" id="IPR014720">
    <property type="entry name" value="dsRBD_dom"/>
</dbReference>
<comment type="function">
    <text evidence="17">Probable GTP-binding protein that may be involved in cell development.</text>
</comment>
<evidence type="ECO:0000256" key="10">
    <source>
        <dbReference type="ARBA" id="ARBA00022824"/>
    </source>
</evidence>
<evidence type="ECO:0000256" key="19">
    <source>
        <dbReference type="SAM" id="MobiDB-lite"/>
    </source>
</evidence>
<evidence type="ECO:0000256" key="3">
    <source>
        <dbReference type="ARBA" id="ARBA00022692"/>
    </source>
</evidence>
<dbReference type="GO" id="GO:0005789">
    <property type="term" value="C:endoplasmic reticulum membrane"/>
    <property type="evidence" value="ECO:0007669"/>
    <property type="project" value="UniProtKB-SubCell"/>
</dbReference>
<dbReference type="Pfam" id="PF00636">
    <property type="entry name" value="Ribonuclease_3"/>
    <property type="match status" value="2"/>
</dbReference>
<evidence type="ECO:0000256" key="18">
    <source>
        <dbReference type="PROSITE-ProRule" id="PRU00266"/>
    </source>
</evidence>
<feature type="topological domain" description="Cytoplasmic" evidence="17">
    <location>
        <begin position="1"/>
        <end position="1655"/>
    </location>
</feature>
<proteinExistence type="inferred from homology"/>
<evidence type="ECO:0000259" key="22">
    <source>
        <dbReference type="PROSITE" id="PS51715"/>
    </source>
</evidence>
<comment type="similarity">
    <text evidence="17">Belongs to the TRAFAC class dynamin-like GTPase superfamily. GB1/RHD3 GTPase family. RHD3 subfamily.</text>
</comment>
<keyword evidence="5" id="KW-0479">Metal-binding</keyword>
<dbReference type="Pfam" id="PF05879">
    <property type="entry name" value="RHD3_GTPase"/>
    <property type="match status" value="1"/>
</dbReference>
<dbReference type="SUPFAM" id="SSF69065">
    <property type="entry name" value="RNase III domain-like"/>
    <property type="match status" value="2"/>
</dbReference>
<keyword evidence="13 17" id="KW-1133">Transmembrane helix</keyword>
<evidence type="ECO:0000256" key="14">
    <source>
        <dbReference type="ARBA" id="ARBA00023054"/>
    </source>
</evidence>
<dbReference type="CDD" id="cd00048">
    <property type="entry name" value="DSRM_SF"/>
    <property type="match status" value="1"/>
</dbReference>
<dbReference type="GO" id="GO:0046872">
    <property type="term" value="F:metal ion binding"/>
    <property type="evidence" value="ECO:0007669"/>
    <property type="project" value="UniProtKB-KW"/>
</dbReference>
<dbReference type="GO" id="GO:0003924">
    <property type="term" value="F:GTPase activity"/>
    <property type="evidence" value="ECO:0007669"/>
    <property type="project" value="UniProtKB-UniRule"/>
</dbReference>
<feature type="compositionally biased region" description="Polar residues" evidence="19">
    <location>
        <begin position="1739"/>
        <end position="1755"/>
    </location>
</feature>
<dbReference type="FunFam" id="3.30.160.20:FF:000112">
    <property type="entry name" value="Ribonuclease 3-like protein 3"/>
    <property type="match status" value="2"/>
</dbReference>
<dbReference type="PANTHER" id="PTHR45923">
    <property type="entry name" value="PROTEIN SEY1"/>
    <property type="match status" value="1"/>
</dbReference>
<keyword evidence="15 17" id="KW-0342">GTP-binding</keyword>
<reference evidence="23" key="1">
    <citation type="submission" date="2021-01" db="EMBL/GenBank/DDBJ databases">
        <authorList>
            <person name="Bezrukov I."/>
        </authorList>
    </citation>
    <scope>NUCLEOTIDE SEQUENCE</scope>
</reference>
<dbReference type="InterPro" id="IPR030386">
    <property type="entry name" value="G_GB1_RHD3_dom"/>
</dbReference>
<dbReference type="PROSITE" id="PS51715">
    <property type="entry name" value="G_GB1_RHD3"/>
    <property type="match status" value="1"/>
</dbReference>
<evidence type="ECO:0000313" key="23">
    <source>
        <dbReference type="EMBL" id="CAE6219198.1"/>
    </source>
</evidence>
<dbReference type="FunFam" id="1.10.1520.10:FF:000004">
    <property type="entry name" value="Endoribonuclease dicer-like 1"/>
    <property type="match status" value="1"/>
</dbReference>
<dbReference type="Gene3D" id="1.10.1520.10">
    <property type="entry name" value="Ribonuclease III domain"/>
    <property type="match status" value="2"/>
</dbReference>
<dbReference type="EC" id="3.6.5.-" evidence="17"/>
<evidence type="ECO:0000256" key="2">
    <source>
        <dbReference type="ARBA" id="ARBA00001946"/>
    </source>
</evidence>
<dbReference type="EMBL" id="LR999458">
    <property type="protein sequence ID" value="CAE6219198.1"/>
    <property type="molecule type" value="Genomic_DNA"/>
</dbReference>
<dbReference type="SMART" id="SM00358">
    <property type="entry name" value="DSRM"/>
    <property type="match status" value="4"/>
</dbReference>
<evidence type="ECO:0000256" key="7">
    <source>
        <dbReference type="ARBA" id="ARBA00022741"/>
    </source>
</evidence>
<dbReference type="GO" id="GO:0005525">
    <property type="term" value="F:GTP binding"/>
    <property type="evidence" value="ECO:0007669"/>
    <property type="project" value="UniProtKB-UniRule"/>
</dbReference>
<evidence type="ECO:0000256" key="17">
    <source>
        <dbReference type="HAMAP-Rule" id="MF_03109"/>
    </source>
</evidence>
<dbReference type="InterPro" id="IPR027417">
    <property type="entry name" value="P-loop_NTPase"/>
</dbReference>
<dbReference type="PROSITE" id="PS50142">
    <property type="entry name" value="RNASE_3_2"/>
    <property type="match status" value="2"/>
</dbReference>
<evidence type="ECO:0000313" key="24">
    <source>
        <dbReference type="Proteomes" id="UP000682877"/>
    </source>
</evidence>
<sequence>MDSVEAVEKILNYSFTNKTLLKEAITQKSPLFDRLEFFGDSVLEVAFTNYIRQTYPNLKVKELRDLRTANVSNEKFARVAVNHNLHHFLLLQNPSLLKKVKEFAEAVRKEDDPVPYGGLVKAPKILADIVESIAGAVFIDVDYDVQRLWEIFRSLLEPIYTPEDLRMQPKPPFLTLFRLVDKHGKRIDFRYSKDDDSKQHIAEVYLDDIFIASGCAKRIDTAKLFAAEEAIRKLEIMPIEKIINEDSPHVEPEDVKGKSFVICSTENLQLQTESSSLSTASENSLADEMTQEEMVIDEDSSDVEPEDVKGKLFEICYTRKLQIQTGSSANPLTYEMTTKQMVVDKDSLHVEPTDGRGKLIEICAKNKWPRPIFSVEEERGPKNEQKFVCSVKIEIPNIEGTFHMKGDAKPKKKQAENSSAYHMIRALESSLMSLVISNLQMPESLDMKNYPSMDSDSVDAVEKILNYSFVNKNLLNELLTHNTSPLFQRLMFVGEPALSLAFTKHLYLTYPKLEPKDLSLLRDANTCNDRYARVAVKKGIYQFIIGNVPKPEKMIIEFIDLMHKEDDPYRVVKAPKILANLLVAVAGAVYIDIFRGLFEPIYTPDDIWMQPKPPILALFHLADKHGKRIDFRYSKYDGSRKNIVDVYLDDIFIASGCAKRIDTAKLLAAEEALKKLSECLLIEKIIHQDNLDAEIQTGSSSLLTASENPLTDEMTQEQMVIDEDSLDVERKLFEIRYTEELQIQTGSSSTPTVFENPLPCEITPTKMVIGEVSPHVEPEDVKGKSFEISSTETSSLPIAFENPFTDELTQEQMVIDENSPYVEPVDEKGKLFEICSTRMLQTPTGSSSLPTASENPSTYEMTTKQMVVDKDSLHVEPEDEKGKLFEICAKNKWPNPIFSVEEERGQQNDQKFVCTVKIEIPSIEGTFHMKGDAESTKKEAENSSANHMIRALESSIMSLVINPFEVEFRYIDMGENDDGCSTQLIDGNGEFNVKGLDNFVKKTKLSDCGLSYAVVAIMGPQSSGKSTLLNHLFKTSFREMDAFAGRSQTTKGIWMATCVGIEPFTIAMDLEGTDGRERGEDDTTFEKQSALFAIAVADIVLINMWCHDIGREQAANKPLLKTVFQVMLRLFSPRKTTLLFVIRDKTKTPIELLERALREDIQKIWDLVRKPEAHKNTPLNEFFNVMIVALSSYEEKEKQFKQEVAELRQRFFHSISPGGLAGDRRGVVPASGFSFSSQQIWKVIKENRDLDLPAHKVMVATVRCEEIANEKLRDLATNESWLELHEAVEGGLVPGFGKKLSSILEKYFSEYDAEAIYFDEGVRKEKRLQLKLKALDFVHTAYATMLGHLRSNALESFKIQLEQSLNQGEGFAKAVRDSQQYCLIVFDKGCEDAKVKQATWDASKIREKLCRDIDAHTSSARTAKLSELTANYEKRLTQALSEPVESLFEAGGKETWPSIRKLLKRETETAVTDFLDVVTGFELDHDKIDAMVQNLKDYSQSLVEKKAREEAAKILIRMKDRFSTVFSHDKDSMPRVWTGKEDIRAITKDARAEALSLLSVMAAIRLDERPDNIESTLFSSLMDGTVSVSSSHNRSLGTSTDPLASSSWEEVPPKNVLLTPVQCKSLWRQFKSETEYSVTQAISAQEAHKRNNNWLPPAWAIVLMIVLGFNEFMMLLKNPLYLLGFFVAFLLSKALWVQLDIPREFQHGAVAGVLSITSKFLPTVMNLLRKLAEEAQGKTTQEVPEYSASQSYRQQSPSHSISSTISESVASNISSADDDAEYSSPGPALVRRRNTNNVQESEITQL</sequence>
<dbReference type="PROSITE" id="PS50137">
    <property type="entry name" value="DS_RBD"/>
    <property type="match status" value="3"/>
</dbReference>
<feature type="compositionally biased region" description="Low complexity" evidence="19">
    <location>
        <begin position="1756"/>
        <end position="1775"/>
    </location>
</feature>
<evidence type="ECO:0000256" key="1">
    <source>
        <dbReference type="ARBA" id="ARBA00001936"/>
    </source>
</evidence>
<evidence type="ECO:0000256" key="11">
    <source>
        <dbReference type="ARBA" id="ARBA00022842"/>
    </source>
</evidence>
<keyword evidence="7 17" id="KW-0547">Nucleotide-binding</keyword>
<feature type="region of interest" description="Disordered" evidence="19">
    <location>
        <begin position="1588"/>
        <end position="1607"/>
    </location>
</feature>
<feature type="compositionally biased region" description="Polar residues" evidence="19">
    <location>
        <begin position="1795"/>
        <end position="1806"/>
    </location>
</feature>
<dbReference type="InterPro" id="IPR000999">
    <property type="entry name" value="RNase_III_dom"/>
</dbReference>
<dbReference type="CDD" id="cd00593">
    <property type="entry name" value="RIBOc"/>
    <property type="match status" value="2"/>
</dbReference>
<keyword evidence="3 17" id="KW-0812">Transmembrane</keyword>
<feature type="domain" description="DRBM" evidence="20">
    <location>
        <begin position="879"/>
        <end position="954"/>
    </location>
</feature>
<accession>A0A8S2B1U6</accession>
<evidence type="ECO:0000256" key="4">
    <source>
        <dbReference type="ARBA" id="ARBA00022722"/>
    </source>
</evidence>
<dbReference type="Pfam" id="PF20428">
    <property type="entry name" value="Sey1_3HB"/>
    <property type="match status" value="1"/>
</dbReference>
<dbReference type="InterPro" id="IPR008803">
    <property type="entry name" value="RHD3/Sey1"/>
</dbReference>
<feature type="domain" description="GB1/RHD3-type G" evidence="22">
    <location>
        <begin position="1009"/>
        <end position="1224"/>
    </location>
</feature>
<feature type="binding site" evidence="17">
    <location>
        <begin position="1019"/>
        <end position="1026"/>
    </location>
    <ligand>
        <name>GTP</name>
        <dbReference type="ChEBI" id="CHEBI:37565"/>
    </ligand>
</feature>
<evidence type="ECO:0000256" key="16">
    <source>
        <dbReference type="ARBA" id="ARBA00023136"/>
    </source>
</evidence>
<evidence type="ECO:0000256" key="15">
    <source>
        <dbReference type="ARBA" id="ARBA00023134"/>
    </source>
</evidence>
<keyword evidence="14" id="KW-0175">Coiled coil</keyword>
<dbReference type="GO" id="GO:0004525">
    <property type="term" value="F:ribonuclease III activity"/>
    <property type="evidence" value="ECO:0007669"/>
    <property type="project" value="InterPro"/>
</dbReference>
<feature type="domain" description="DRBM" evidence="20">
    <location>
        <begin position="613"/>
        <end position="678"/>
    </location>
</feature>
<dbReference type="PANTHER" id="PTHR45923:SF20">
    <property type="entry name" value="PROTEIN ROOT HAIR DEFECTIVE 3 HOMOLOG 2"/>
    <property type="match status" value="1"/>
</dbReference>
<keyword evidence="10 17" id="KW-0256">Endoplasmic reticulum</keyword>
<feature type="region of interest" description="Disordered" evidence="19">
    <location>
        <begin position="1739"/>
        <end position="1806"/>
    </location>
</feature>
<dbReference type="Proteomes" id="UP000682877">
    <property type="component" value="Chromosome 8"/>
</dbReference>
<evidence type="ECO:0000256" key="8">
    <source>
        <dbReference type="ARBA" id="ARBA00022759"/>
    </source>
</evidence>
<evidence type="ECO:0000256" key="6">
    <source>
        <dbReference type="ARBA" id="ARBA00022737"/>
    </source>
</evidence>
<dbReference type="Gene3D" id="3.40.50.300">
    <property type="entry name" value="P-loop containing nucleotide triphosphate hydrolases"/>
    <property type="match status" value="1"/>
</dbReference>
<dbReference type="SMART" id="SM00535">
    <property type="entry name" value="RIBOc"/>
    <property type="match status" value="2"/>
</dbReference>
<dbReference type="Gene3D" id="3.30.160.20">
    <property type="match status" value="2"/>
</dbReference>
<keyword evidence="4" id="KW-0540">Nuclease</keyword>
<evidence type="ECO:0000256" key="13">
    <source>
        <dbReference type="ARBA" id="ARBA00022989"/>
    </source>
</evidence>
<evidence type="ECO:0000259" key="21">
    <source>
        <dbReference type="PROSITE" id="PS50142"/>
    </source>
</evidence>
<keyword evidence="6" id="KW-0677">Repeat</keyword>
<dbReference type="HAMAP" id="MF_03109">
    <property type="entry name" value="Sey1"/>
    <property type="match status" value="1"/>
</dbReference>
<comment type="subcellular location">
    <subcellularLocation>
        <location evidence="17">Endoplasmic reticulum membrane</location>
        <topology evidence="17">Multi-pass membrane protein</topology>
    </subcellularLocation>
</comment>
<comment type="cofactor">
    <cofactor evidence="2">
        <name>Mg(2+)</name>
        <dbReference type="ChEBI" id="CHEBI:18420"/>
    </cofactor>
</comment>
<keyword evidence="24" id="KW-1185">Reference proteome</keyword>
<keyword evidence="9 17" id="KW-0378">Hydrolase</keyword>